<keyword evidence="2" id="KW-1185">Reference proteome</keyword>
<dbReference type="AlphaFoldDB" id="A0A285X506"/>
<reference evidence="2" key="1">
    <citation type="submission" date="2017-09" db="EMBL/GenBank/DDBJ databases">
        <authorList>
            <person name="Varghese N."/>
            <person name="Submissions S."/>
        </authorList>
    </citation>
    <scope>NUCLEOTIDE SEQUENCE [LARGE SCALE GENOMIC DNA]</scope>
    <source>
        <strain evidence="2">CGMCC 1.12641</strain>
    </source>
</reference>
<organism evidence="1 2">
    <name type="scientific">Salinimicrobium sediminis</name>
    <dbReference type="NCBI Taxonomy" id="1343891"/>
    <lineage>
        <taxon>Bacteria</taxon>
        <taxon>Pseudomonadati</taxon>
        <taxon>Bacteroidota</taxon>
        <taxon>Flavobacteriia</taxon>
        <taxon>Flavobacteriales</taxon>
        <taxon>Flavobacteriaceae</taxon>
        <taxon>Salinimicrobium</taxon>
    </lineage>
</organism>
<gene>
    <name evidence="1" type="ORF">SAMN06296241_1392</name>
</gene>
<dbReference type="Proteomes" id="UP000219193">
    <property type="component" value="Unassembled WGS sequence"/>
</dbReference>
<proteinExistence type="predicted"/>
<accession>A0A285X506</accession>
<dbReference type="OrthoDB" id="9972598at2"/>
<dbReference type="EMBL" id="OCMF01000001">
    <property type="protein sequence ID" value="SOC79854.1"/>
    <property type="molecule type" value="Genomic_DNA"/>
</dbReference>
<evidence type="ECO:0000313" key="2">
    <source>
        <dbReference type="Proteomes" id="UP000219193"/>
    </source>
</evidence>
<evidence type="ECO:0000313" key="1">
    <source>
        <dbReference type="EMBL" id="SOC79854.1"/>
    </source>
</evidence>
<name>A0A285X506_9FLAO</name>
<sequence length="64" mass="7479">MTAEATYQFLKPSLEQLTQEEKDALCRLIKGEPNEAAPIKRDTGRSVEWYKKQLLKTVFKSQEY</sequence>
<dbReference type="RefSeq" id="WP_097055556.1">
    <property type="nucleotide sequence ID" value="NZ_OCMF01000001.1"/>
</dbReference>
<protein>
    <submittedName>
        <fullName evidence="1">Uncharacterized protein</fullName>
    </submittedName>
</protein>